<dbReference type="Proteomes" id="UP000678499">
    <property type="component" value="Unassembled WGS sequence"/>
</dbReference>
<feature type="compositionally biased region" description="Gly residues" evidence="1">
    <location>
        <begin position="139"/>
        <end position="153"/>
    </location>
</feature>
<protein>
    <submittedName>
        <fullName evidence="3">Uncharacterized protein</fullName>
    </submittedName>
</protein>
<organism evidence="3">
    <name type="scientific">Notodromas monacha</name>
    <dbReference type="NCBI Taxonomy" id="399045"/>
    <lineage>
        <taxon>Eukaryota</taxon>
        <taxon>Metazoa</taxon>
        <taxon>Ecdysozoa</taxon>
        <taxon>Arthropoda</taxon>
        <taxon>Crustacea</taxon>
        <taxon>Oligostraca</taxon>
        <taxon>Ostracoda</taxon>
        <taxon>Podocopa</taxon>
        <taxon>Podocopida</taxon>
        <taxon>Cypridocopina</taxon>
        <taxon>Cypridoidea</taxon>
        <taxon>Cyprididae</taxon>
        <taxon>Notodromas</taxon>
    </lineage>
</organism>
<dbReference type="AlphaFoldDB" id="A0A7R9BVT3"/>
<name>A0A7R9BVT3_9CRUS</name>
<proteinExistence type="predicted"/>
<feature type="chain" id="PRO_5036403080" evidence="2">
    <location>
        <begin position="22"/>
        <end position="195"/>
    </location>
</feature>
<evidence type="ECO:0000313" key="4">
    <source>
        <dbReference type="Proteomes" id="UP000678499"/>
    </source>
</evidence>
<evidence type="ECO:0000256" key="1">
    <source>
        <dbReference type="SAM" id="MobiDB-lite"/>
    </source>
</evidence>
<keyword evidence="2" id="KW-0732">Signal</keyword>
<gene>
    <name evidence="3" type="ORF">NMOB1V02_LOCUS9782</name>
</gene>
<dbReference type="EMBL" id="CAJPEX010003530">
    <property type="protein sequence ID" value="CAG0922303.1"/>
    <property type="molecule type" value="Genomic_DNA"/>
</dbReference>
<reference evidence="3" key="1">
    <citation type="submission" date="2020-11" db="EMBL/GenBank/DDBJ databases">
        <authorList>
            <person name="Tran Van P."/>
        </authorList>
    </citation>
    <scope>NUCLEOTIDE SEQUENCE</scope>
</reference>
<feature type="signal peptide" evidence="2">
    <location>
        <begin position="1"/>
        <end position="21"/>
    </location>
</feature>
<sequence length="195" mass="21336">MTMTRQVLICVLGLMVALAQGLEPKQEKVQVDKYSGGKPQPAYSPQQLTAAYRYRTTEGVAAGGGGGAAAAAAAAQPKYAQQQQQHNHPDNYYNSYLQHPTGYDENTAWNQEAQSAGPQAIIAAHQDWYRPGIGAEAMHGGGGAVNGGKNGGGNRRDRRQDKKQQNRRQQNQQAPLRNAVQPQQFQGDFNYEDYY</sequence>
<keyword evidence="4" id="KW-1185">Reference proteome</keyword>
<evidence type="ECO:0000313" key="3">
    <source>
        <dbReference type="EMBL" id="CAD7282151.1"/>
    </source>
</evidence>
<feature type="compositionally biased region" description="Basic and acidic residues" evidence="1">
    <location>
        <begin position="154"/>
        <end position="164"/>
    </location>
</feature>
<dbReference type="EMBL" id="OA885567">
    <property type="protein sequence ID" value="CAD7282151.1"/>
    <property type="molecule type" value="Genomic_DNA"/>
</dbReference>
<accession>A0A7R9BVT3</accession>
<evidence type="ECO:0000256" key="2">
    <source>
        <dbReference type="SAM" id="SignalP"/>
    </source>
</evidence>
<feature type="region of interest" description="Disordered" evidence="1">
    <location>
        <begin position="77"/>
        <end position="99"/>
    </location>
</feature>
<feature type="region of interest" description="Disordered" evidence="1">
    <location>
        <begin position="133"/>
        <end position="195"/>
    </location>
</feature>